<evidence type="ECO:0000256" key="1">
    <source>
        <dbReference type="SAM" id="MobiDB-lite"/>
    </source>
</evidence>
<accession>A0A382J0C1</accession>
<organism evidence="2">
    <name type="scientific">marine metagenome</name>
    <dbReference type="NCBI Taxonomy" id="408172"/>
    <lineage>
        <taxon>unclassified sequences</taxon>
        <taxon>metagenomes</taxon>
        <taxon>ecological metagenomes</taxon>
    </lineage>
</organism>
<feature type="compositionally biased region" description="Basic and acidic residues" evidence="1">
    <location>
        <begin position="45"/>
        <end position="55"/>
    </location>
</feature>
<gene>
    <name evidence="2" type="ORF">METZ01_LOCUS258294</name>
</gene>
<protein>
    <submittedName>
        <fullName evidence="2">Uncharacterized protein</fullName>
    </submittedName>
</protein>
<sequence>MRPLSKRKVPILVFAASLALIGTAAVAAAAGDDDSATTSFLGTETPRDRYAVTED</sequence>
<proteinExistence type="predicted"/>
<feature type="region of interest" description="Disordered" evidence="1">
    <location>
        <begin position="32"/>
        <end position="55"/>
    </location>
</feature>
<dbReference type="EMBL" id="UINC01070921">
    <property type="protein sequence ID" value="SVC05440.1"/>
    <property type="molecule type" value="Genomic_DNA"/>
</dbReference>
<name>A0A382J0C1_9ZZZZ</name>
<evidence type="ECO:0000313" key="2">
    <source>
        <dbReference type="EMBL" id="SVC05440.1"/>
    </source>
</evidence>
<dbReference type="AlphaFoldDB" id="A0A382J0C1"/>
<reference evidence="2" key="1">
    <citation type="submission" date="2018-05" db="EMBL/GenBank/DDBJ databases">
        <authorList>
            <person name="Lanie J.A."/>
            <person name="Ng W.-L."/>
            <person name="Kazmierczak K.M."/>
            <person name="Andrzejewski T.M."/>
            <person name="Davidsen T.M."/>
            <person name="Wayne K.J."/>
            <person name="Tettelin H."/>
            <person name="Glass J.I."/>
            <person name="Rusch D."/>
            <person name="Podicherti R."/>
            <person name="Tsui H.-C.T."/>
            <person name="Winkler M.E."/>
        </authorList>
    </citation>
    <scope>NUCLEOTIDE SEQUENCE</scope>
</reference>